<evidence type="ECO:0000256" key="3">
    <source>
        <dbReference type="ARBA" id="ARBA00022475"/>
    </source>
</evidence>
<evidence type="ECO:0000313" key="10">
    <source>
        <dbReference type="EMBL" id="TWH22766.1"/>
    </source>
</evidence>
<comment type="similarity">
    <text evidence="2">Belongs to the DedA family.</text>
</comment>
<dbReference type="PANTHER" id="PTHR42709">
    <property type="entry name" value="ALKALINE PHOSPHATASE LIKE PROTEIN"/>
    <property type="match status" value="1"/>
</dbReference>
<feature type="domain" description="VTT" evidence="9">
    <location>
        <begin position="28"/>
        <end position="146"/>
    </location>
</feature>
<dbReference type="InterPro" id="IPR051311">
    <property type="entry name" value="DedA_domain"/>
</dbReference>
<feature type="transmembrane region" description="Helical" evidence="8">
    <location>
        <begin position="127"/>
        <end position="152"/>
    </location>
</feature>
<organism evidence="10 11">
    <name type="scientific">Prauserella rugosa</name>
    <dbReference type="NCBI Taxonomy" id="43354"/>
    <lineage>
        <taxon>Bacteria</taxon>
        <taxon>Bacillati</taxon>
        <taxon>Actinomycetota</taxon>
        <taxon>Actinomycetes</taxon>
        <taxon>Pseudonocardiales</taxon>
        <taxon>Pseudonocardiaceae</taxon>
        <taxon>Prauserella</taxon>
    </lineage>
</organism>
<keyword evidence="6 8" id="KW-0472">Membrane</keyword>
<dbReference type="Proteomes" id="UP000317303">
    <property type="component" value="Unassembled WGS sequence"/>
</dbReference>
<accession>A0A660CHD6</accession>
<evidence type="ECO:0000256" key="8">
    <source>
        <dbReference type="SAM" id="Phobius"/>
    </source>
</evidence>
<evidence type="ECO:0000256" key="5">
    <source>
        <dbReference type="ARBA" id="ARBA00022989"/>
    </source>
</evidence>
<keyword evidence="5 8" id="KW-1133">Transmembrane helix</keyword>
<evidence type="ECO:0000256" key="1">
    <source>
        <dbReference type="ARBA" id="ARBA00004651"/>
    </source>
</evidence>
<evidence type="ECO:0000256" key="2">
    <source>
        <dbReference type="ARBA" id="ARBA00010792"/>
    </source>
</evidence>
<dbReference type="AlphaFoldDB" id="A0A660CHD6"/>
<feature type="region of interest" description="Disordered" evidence="7">
    <location>
        <begin position="186"/>
        <end position="205"/>
    </location>
</feature>
<dbReference type="RefSeq" id="WP_030531359.1">
    <property type="nucleotide sequence ID" value="NZ_JOIJ01000004.1"/>
</dbReference>
<keyword evidence="3" id="KW-1003">Cell membrane</keyword>
<feature type="compositionally biased region" description="Low complexity" evidence="7">
    <location>
        <begin position="196"/>
        <end position="205"/>
    </location>
</feature>
<protein>
    <submittedName>
        <fullName evidence="10">Membrane protein DedA with SNARE-associated domain</fullName>
    </submittedName>
</protein>
<dbReference type="GO" id="GO:0005886">
    <property type="term" value="C:plasma membrane"/>
    <property type="evidence" value="ECO:0007669"/>
    <property type="project" value="UniProtKB-SubCell"/>
</dbReference>
<dbReference type="InterPro" id="IPR032816">
    <property type="entry name" value="VTT_dom"/>
</dbReference>
<dbReference type="EMBL" id="VLJV01000001">
    <property type="protein sequence ID" value="TWH22766.1"/>
    <property type="molecule type" value="Genomic_DNA"/>
</dbReference>
<reference evidence="10 11" key="1">
    <citation type="submission" date="2019-07" db="EMBL/GenBank/DDBJ databases">
        <title>R&amp;d 2014.</title>
        <authorList>
            <person name="Klenk H.-P."/>
        </authorList>
    </citation>
    <scope>NUCLEOTIDE SEQUENCE [LARGE SCALE GENOMIC DNA]</scope>
    <source>
        <strain evidence="10 11">DSM 43194</strain>
    </source>
</reference>
<dbReference type="PANTHER" id="PTHR42709:SF6">
    <property type="entry name" value="UNDECAPRENYL PHOSPHATE TRANSPORTER A"/>
    <property type="match status" value="1"/>
</dbReference>
<proteinExistence type="inferred from homology"/>
<evidence type="ECO:0000256" key="7">
    <source>
        <dbReference type="SAM" id="MobiDB-lite"/>
    </source>
</evidence>
<dbReference type="OrthoDB" id="3575960at2"/>
<dbReference type="Pfam" id="PF09335">
    <property type="entry name" value="VTT_dom"/>
    <property type="match status" value="1"/>
</dbReference>
<evidence type="ECO:0000256" key="6">
    <source>
        <dbReference type="ARBA" id="ARBA00023136"/>
    </source>
</evidence>
<feature type="transmembrane region" description="Helical" evidence="8">
    <location>
        <begin position="158"/>
        <end position="175"/>
    </location>
</feature>
<evidence type="ECO:0000313" key="11">
    <source>
        <dbReference type="Proteomes" id="UP000317303"/>
    </source>
</evidence>
<comment type="subcellular location">
    <subcellularLocation>
        <location evidence="1">Cell membrane</location>
        <topology evidence="1">Multi-pass membrane protein</topology>
    </subcellularLocation>
</comment>
<sequence>MTGEVLDGGWLLPLLALAVLADGPLPFLPSEPLLLSSVAWAGGAGDGGRIAAVAAAAFVGSVVGDAVLYVLGRSSHRFLRGRRDGTWVRRHLHRRPVLTLVAVRFLPGGRLVSVAAAGRVRLGVRRFVPATLTSSAVWCGYMTGMGLLIAPLTRGDPLWSLLAGLGMAAVIGLVGESARRLAGRVRTPATAPPRPTHAALPTAVR</sequence>
<keyword evidence="11" id="KW-1185">Reference proteome</keyword>
<keyword evidence="4 8" id="KW-0812">Transmembrane</keyword>
<name>A0A660CHD6_9PSEU</name>
<evidence type="ECO:0000256" key="4">
    <source>
        <dbReference type="ARBA" id="ARBA00022692"/>
    </source>
</evidence>
<comment type="caution">
    <text evidence="10">The sequence shown here is derived from an EMBL/GenBank/DDBJ whole genome shotgun (WGS) entry which is preliminary data.</text>
</comment>
<evidence type="ECO:0000259" key="9">
    <source>
        <dbReference type="Pfam" id="PF09335"/>
    </source>
</evidence>
<feature type="transmembrane region" description="Helical" evidence="8">
    <location>
        <begin position="50"/>
        <end position="72"/>
    </location>
</feature>
<gene>
    <name evidence="10" type="ORF">JD82_04656</name>
</gene>